<gene>
    <name evidence="9" type="primary">Cre-eri-1</name>
    <name evidence="9" type="ORF">CRE_21022</name>
</gene>
<keyword evidence="4" id="KW-0378">Hydrolase</keyword>
<dbReference type="InterPro" id="IPR047201">
    <property type="entry name" value="ERI-1_3'hExo-like"/>
</dbReference>
<keyword evidence="2" id="KW-0963">Cytoplasm</keyword>
<dbReference type="STRING" id="31234.E3NLZ8"/>
<evidence type="ECO:0000256" key="7">
    <source>
        <dbReference type="SAM" id="MobiDB-lite"/>
    </source>
</evidence>
<evidence type="ECO:0000256" key="1">
    <source>
        <dbReference type="ARBA" id="ARBA00004496"/>
    </source>
</evidence>
<dbReference type="Pfam" id="PF02037">
    <property type="entry name" value="SAP"/>
    <property type="match status" value="1"/>
</dbReference>
<sequence>MTLSPEDEKYLDSLKNLLKISEEHEKLRNLQKMETPDEEVTEDNLRTEGSEDPVEIPLEQMIEPAERVEPLQSMVEPDYVRKVIRQMDTMTTEQLKQALMRIKVSTGGNKKTLRKRVAQYYRKENALLNRKSEPNSDKTYRYFDYLIAADFECTCVEVIYDYPHEIIELPAVLIDVREMKIVSEFRSYVRPVKNPKLSEFCIQFTSRWPPLLVPSLIDFLPEIAQETVDEAPYFREALDRLIQWMRHFGLGEKNTRFAFVTDGPHDMWKFMQFQCLLSNIRMPHMFRNFINIKKTFKEKFNGLVKGNGKSGIENMLERLELSFIGNKHSGLDDARNIAQIAIQMMKLKIELRINQKCSWHEPSYHTLKEDEEIGDHVDLASIDVSRRDFQMWLRRLPLKLSSVTRREFLNEEYLDCESCDELTDDKNDAQSFEDKMANRAEIETIDEDEFNKFAEGAPANEPTPTPPPVRDNEDSESDEEEYRREFEMMDIVDSISSEPPSEAVELNEIWQRRGSESDGQEGVVSLGDYAYSTSRATSSLVSSTRVVSFDDILETSSVEDMELMAPPPKNSLASTNRSSRNDNY</sequence>
<dbReference type="InterPro" id="IPR003034">
    <property type="entry name" value="SAP_dom"/>
</dbReference>
<feature type="domain" description="SAP" evidence="8">
    <location>
        <begin position="87"/>
        <end position="121"/>
    </location>
</feature>
<evidence type="ECO:0000313" key="10">
    <source>
        <dbReference type="Proteomes" id="UP000008281"/>
    </source>
</evidence>
<evidence type="ECO:0000313" key="9">
    <source>
        <dbReference type="EMBL" id="EFP06436.1"/>
    </source>
</evidence>
<dbReference type="SMART" id="SM00479">
    <property type="entry name" value="EXOIII"/>
    <property type="match status" value="1"/>
</dbReference>
<dbReference type="GO" id="GO:0003676">
    <property type="term" value="F:nucleic acid binding"/>
    <property type="evidence" value="ECO:0007669"/>
    <property type="project" value="InterPro"/>
</dbReference>
<keyword evidence="10" id="KW-1185">Reference proteome</keyword>
<dbReference type="SUPFAM" id="SSF53098">
    <property type="entry name" value="Ribonuclease H-like"/>
    <property type="match status" value="1"/>
</dbReference>
<organism evidence="10">
    <name type="scientific">Caenorhabditis remanei</name>
    <name type="common">Caenorhabditis vulgaris</name>
    <dbReference type="NCBI Taxonomy" id="31234"/>
    <lineage>
        <taxon>Eukaryota</taxon>
        <taxon>Metazoa</taxon>
        <taxon>Ecdysozoa</taxon>
        <taxon>Nematoda</taxon>
        <taxon>Chromadorea</taxon>
        <taxon>Rhabditida</taxon>
        <taxon>Rhabditina</taxon>
        <taxon>Rhabditomorpha</taxon>
        <taxon>Rhabditoidea</taxon>
        <taxon>Rhabditidae</taxon>
        <taxon>Peloderinae</taxon>
        <taxon>Caenorhabditis</taxon>
    </lineage>
</organism>
<keyword evidence="3" id="KW-0540">Nuclease</keyword>
<evidence type="ECO:0000256" key="5">
    <source>
        <dbReference type="ARBA" id="ARBA00022839"/>
    </source>
</evidence>
<dbReference type="PROSITE" id="PS50800">
    <property type="entry name" value="SAP"/>
    <property type="match status" value="1"/>
</dbReference>
<evidence type="ECO:0000256" key="4">
    <source>
        <dbReference type="ARBA" id="ARBA00022801"/>
    </source>
</evidence>
<dbReference type="PANTHER" id="PTHR23044">
    <property type="entry name" value="3'-5' EXONUCLEASE ERI1-RELATED"/>
    <property type="match status" value="1"/>
</dbReference>
<protein>
    <submittedName>
        <fullName evidence="9">CRE-ERI-1 protein</fullName>
    </submittedName>
</protein>
<keyword evidence="5" id="KW-0269">Exonuclease</keyword>
<feature type="region of interest" description="Disordered" evidence="7">
    <location>
        <begin position="28"/>
        <end position="48"/>
    </location>
</feature>
<dbReference type="CDD" id="cd06133">
    <property type="entry name" value="ERI-1_3'hExo_like"/>
    <property type="match status" value="1"/>
</dbReference>
<proteinExistence type="predicted"/>
<dbReference type="InParanoid" id="E3NLZ8"/>
<evidence type="ECO:0000256" key="6">
    <source>
        <dbReference type="ARBA" id="ARBA00023158"/>
    </source>
</evidence>
<dbReference type="GO" id="GO:0000175">
    <property type="term" value="F:3'-5'-RNA exonuclease activity"/>
    <property type="evidence" value="ECO:0007669"/>
    <property type="project" value="InterPro"/>
</dbReference>
<evidence type="ECO:0000256" key="3">
    <source>
        <dbReference type="ARBA" id="ARBA00022722"/>
    </source>
</evidence>
<evidence type="ECO:0000256" key="2">
    <source>
        <dbReference type="ARBA" id="ARBA00022490"/>
    </source>
</evidence>
<dbReference type="OrthoDB" id="5775694at2759"/>
<dbReference type="PANTHER" id="PTHR23044:SF61">
    <property type="entry name" value="3'-5' EXORIBONUCLEASE 1-RELATED"/>
    <property type="match status" value="1"/>
</dbReference>
<name>E3NLZ8_CAERE</name>
<dbReference type="InterPro" id="IPR012337">
    <property type="entry name" value="RNaseH-like_sf"/>
</dbReference>
<dbReference type="Pfam" id="PF00929">
    <property type="entry name" value="RNase_T"/>
    <property type="match status" value="2"/>
</dbReference>
<keyword evidence="6" id="KW-0943">RNA-mediated gene silencing</keyword>
<dbReference type="Proteomes" id="UP000008281">
    <property type="component" value="Unassembled WGS sequence"/>
</dbReference>
<comment type="subcellular location">
    <subcellularLocation>
        <location evidence="1">Cytoplasm</location>
    </subcellularLocation>
</comment>
<dbReference type="GO" id="GO:0031047">
    <property type="term" value="P:regulatory ncRNA-mediated gene silencing"/>
    <property type="evidence" value="ECO:0007669"/>
    <property type="project" value="UniProtKB-KW"/>
</dbReference>
<dbReference type="InterPro" id="IPR036397">
    <property type="entry name" value="RNaseH_sf"/>
</dbReference>
<dbReference type="InterPro" id="IPR013520">
    <property type="entry name" value="Ribonucl_H"/>
</dbReference>
<evidence type="ECO:0000259" key="8">
    <source>
        <dbReference type="PROSITE" id="PS50800"/>
    </source>
</evidence>
<dbReference type="OMA" id="ECTCVEI"/>
<dbReference type="InterPro" id="IPR051274">
    <property type="entry name" value="3-5_Exoribonuclease"/>
</dbReference>
<accession>E3NLZ8</accession>
<dbReference type="eggNOG" id="KOG0542">
    <property type="taxonomic scope" value="Eukaryota"/>
</dbReference>
<feature type="region of interest" description="Disordered" evidence="7">
    <location>
        <begin position="560"/>
        <end position="584"/>
    </location>
</feature>
<dbReference type="FunCoup" id="E3NLZ8">
    <property type="interactions" value="150"/>
</dbReference>
<dbReference type="EMBL" id="DS268961">
    <property type="protein sequence ID" value="EFP06436.1"/>
    <property type="molecule type" value="Genomic_DNA"/>
</dbReference>
<dbReference type="Gene3D" id="3.30.420.10">
    <property type="entry name" value="Ribonuclease H-like superfamily/Ribonuclease H"/>
    <property type="match status" value="1"/>
</dbReference>
<dbReference type="GO" id="GO:0005737">
    <property type="term" value="C:cytoplasm"/>
    <property type="evidence" value="ECO:0007669"/>
    <property type="project" value="UniProtKB-SubCell"/>
</dbReference>
<dbReference type="SMART" id="SM00513">
    <property type="entry name" value="SAP"/>
    <property type="match status" value="1"/>
</dbReference>
<reference evidence="9" key="1">
    <citation type="submission" date="2007-07" db="EMBL/GenBank/DDBJ databases">
        <title>PCAP assembly of the Caenorhabditis remanei genome.</title>
        <authorList>
            <consortium name="The Caenorhabditis remanei Sequencing Consortium"/>
            <person name="Wilson R.K."/>
        </authorList>
    </citation>
    <scope>NUCLEOTIDE SEQUENCE [LARGE SCALE GENOMIC DNA]</scope>
    <source>
        <strain evidence="9">PB4641</strain>
    </source>
</reference>
<dbReference type="AlphaFoldDB" id="E3NLZ8"/>
<feature type="region of interest" description="Disordered" evidence="7">
    <location>
        <begin position="454"/>
        <end position="483"/>
    </location>
</feature>
<dbReference type="HOGENOM" id="CLU_034684_0_0_1"/>